<dbReference type="AlphaFoldDB" id="A0A6J4T8T8"/>
<sequence length="108" mass="11460">MAEVSINIAGRDYRVACRNGEEDNLRSAAAIVDGRAREALAGMGALSEARTLLFASLLIADQLIERQGPATAPPTPLPPDPQVVRRVDALADRLERLAGDLEKTAATP</sequence>
<dbReference type="Pfam" id="PF05164">
    <property type="entry name" value="ZapA"/>
    <property type="match status" value="1"/>
</dbReference>
<dbReference type="Gene3D" id="3.30.160.880">
    <property type="entry name" value="Cell division protein ZapA protomer, N-terminal domain"/>
    <property type="match status" value="1"/>
</dbReference>
<dbReference type="InterPro" id="IPR042233">
    <property type="entry name" value="Cell_div_ZapA_N"/>
</dbReference>
<evidence type="ECO:0008006" key="2">
    <source>
        <dbReference type="Google" id="ProtNLM"/>
    </source>
</evidence>
<dbReference type="InterPro" id="IPR007838">
    <property type="entry name" value="Cell_div_ZapA-like"/>
</dbReference>
<proteinExistence type="predicted"/>
<name>A0A6J4T8T8_9SPHN</name>
<protein>
    <recommendedName>
        <fullName evidence="2">Cell division protein ZapA</fullName>
    </recommendedName>
</protein>
<dbReference type="SUPFAM" id="SSF102829">
    <property type="entry name" value="Cell division protein ZapA-like"/>
    <property type="match status" value="1"/>
</dbReference>
<dbReference type="EMBL" id="CADCWB010000108">
    <property type="protein sequence ID" value="CAA9516964.1"/>
    <property type="molecule type" value="Genomic_DNA"/>
</dbReference>
<reference evidence="1" key="1">
    <citation type="submission" date="2020-02" db="EMBL/GenBank/DDBJ databases">
        <authorList>
            <person name="Meier V. D."/>
        </authorList>
    </citation>
    <scope>NUCLEOTIDE SEQUENCE</scope>
    <source>
        <strain evidence="1">AVDCRST_MAG62</strain>
    </source>
</reference>
<dbReference type="InterPro" id="IPR036192">
    <property type="entry name" value="Cell_div_ZapA-like_sf"/>
</dbReference>
<accession>A0A6J4T8T8</accession>
<gene>
    <name evidence="1" type="ORF">AVDCRST_MAG62-869</name>
</gene>
<organism evidence="1">
    <name type="scientific">uncultured Sphingomonas sp</name>
    <dbReference type="NCBI Taxonomy" id="158754"/>
    <lineage>
        <taxon>Bacteria</taxon>
        <taxon>Pseudomonadati</taxon>
        <taxon>Pseudomonadota</taxon>
        <taxon>Alphaproteobacteria</taxon>
        <taxon>Sphingomonadales</taxon>
        <taxon>Sphingomonadaceae</taxon>
        <taxon>Sphingomonas</taxon>
        <taxon>environmental samples</taxon>
    </lineage>
</organism>
<evidence type="ECO:0000313" key="1">
    <source>
        <dbReference type="EMBL" id="CAA9516964.1"/>
    </source>
</evidence>